<gene>
    <name evidence="8" type="ORF">F1189_18470</name>
</gene>
<dbReference type="Gene3D" id="2.40.30.170">
    <property type="match status" value="1"/>
</dbReference>
<dbReference type="InterPro" id="IPR058649">
    <property type="entry name" value="CzcB_C"/>
</dbReference>
<reference evidence="8 9" key="1">
    <citation type="submission" date="2019-09" db="EMBL/GenBank/DDBJ databases">
        <title>Genome sequence of Rhodovastum atsumiense, a diverse member of the Acetobacteraceae family of non-sulfur purple photosynthetic bacteria.</title>
        <authorList>
            <person name="Meyer T."/>
            <person name="Kyndt J."/>
        </authorList>
    </citation>
    <scope>NUCLEOTIDE SEQUENCE [LARGE SCALE GENOMIC DNA]</scope>
    <source>
        <strain evidence="8 9">DSM 21279</strain>
    </source>
</reference>
<evidence type="ECO:0000259" key="4">
    <source>
        <dbReference type="Pfam" id="PF25876"/>
    </source>
</evidence>
<feature type="domain" description="CusB-like beta-barrel" evidence="6">
    <location>
        <begin position="253"/>
        <end position="321"/>
    </location>
</feature>
<protein>
    <submittedName>
        <fullName evidence="8">Efflux RND transporter periplasmic adaptor subunit</fullName>
    </submittedName>
</protein>
<dbReference type="InterPro" id="IPR058624">
    <property type="entry name" value="MdtA-like_HH"/>
</dbReference>
<evidence type="ECO:0000256" key="2">
    <source>
        <dbReference type="SAM" id="Coils"/>
    </source>
</evidence>
<accession>A0A5M6ISR6</accession>
<dbReference type="OrthoDB" id="7265739at2"/>
<comment type="caution">
    <text evidence="8">The sequence shown here is derived from an EMBL/GenBank/DDBJ whole genome shotgun (WGS) entry which is preliminary data.</text>
</comment>
<name>A0A5M6ISR6_9PROT</name>
<dbReference type="Gene3D" id="1.10.287.470">
    <property type="entry name" value="Helix hairpin bin"/>
    <property type="match status" value="1"/>
</dbReference>
<evidence type="ECO:0000259" key="7">
    <source>
        <dbReference type="Pfam" id="PF25975"/>
    </source>
</evidence>
<sequence length="401" mass="41927">MQAAAPPGDHMQDHVSSDRRQLAAVAAAQPQRRALLLAGAGVVLLAGIAVVLAAPHLAARRPAAVAPAAVPAEPPPALTVLLTPATPRLLARTVSGDGSVVAWQELVVGTETGGLRVSEVAVEEGDKVTRGQVLARLDDAVPAAQAAQAEAAVTEAEAVLQLARIDLNRSVELTRSDSVSRQTLDQRQSAARQAEARLASARARRDEAVARLDQTRIRAPADGVISKRGVLPGAVVQPGQELFRLIRDGRLELDARIPELELAGLRPGQKVRVLHGEREIEGQIRALAPVVASDTRLGVVHVALPADSFLRPGMFARAEIRPDAAAVLTVPQEAVVFREGGPVVFVLPEGGERVVQRPLGTGARREGLVEVTQGLAAGDRVVAAGAGFLSDGDRVRVATGH</sequence>
<dbReference type="InterPro" id="IPR058792">
    <property type="entry name" value="Beta-barrel_RND_2"/>
</dbReference>
<dbReference type="SUPFAM" id="SSF111369">
    <property type="entry name" value="HlyD-like secretion proteins"/>
    <property type="match status" value="1"/>
</dbReference>
<feature type="domain" description="CzcB-like C-terminal circularly permuted SH3-like" evidence="7">
    <location>
        <begin position="328"/>
        <end position="386"/>
    </location>
</feature>
<dbReference type="InterPro" id="IPR006143">
    <property type="entry name" value="RND_pump_MFP"/>
</dbReference>
<keyword evidence="3" id="KW-0812">Transmembrane</keyword>
<dbReference type="PANTHER" id="PTHR30469:SF15">
    <property type="entry name" value="HLYD FAMILY OF SECRETION PROTEINS"/>
    <property type="match status" value="1"/>
</dbReference>
<dbReference type="Pfam" id="PF25975">
    <property type="entry name" value="CzcB_C"/>
    <property type="match status" value="1"/>
</dbReference>
<evidence type="ECO:0000256" key="1">
    <source>
        <dbReference type="ARBA" id="ARBA00009477"/>
    </source>
</evidence>
<feature type="domain" description="Multidrug resistance protein MdtA-like alpha-helical hairpin" evidence="4">
    <location>
        <begin position="146"/>
        <end position="215"/>
    </location>
</feature>
<dbReference type="Pfam" id="PF25917">
    <property type="entry name" value="BSH_RND"/>
    <property type="match status" value="1"/>
</dbReference>
<dbReference type="Pfam" id="PF25876">
    <property type="entry name" value="HH_MFP_RND"/>
    <property type="match status" value="1"/>
</dbReference>
<dbReference type="Proteomes" id="UP000325255">
    <property type="component" value="Unassembled WGS sequence"/>
</dbReference>
<evidence type="ECO:0000313" key="9">
    <source>
        <dbReference type="Proteomes" id="UP000325255"/>
    </source>
</evidence>
<keyword evidence="3" id="KW-0472">Membrane</keyword>
<feature type="coiled-coil region" evidence="2">
    <location>
        <begin position="146"/>
        <end position="218"/>
    </location>
</feature>
<evidence type="ECO:0000313" key="8">
    <source>
        <dbReference type="EMBL" id="KAA5610608.1"/>
    </source>
</evidence>
<dbReference type="InterPro" id="IPR058625">
    <property type="entry name" value="MdtA-like_BSH"/>
</dbReference>
<dbReference type="EMBL" id="VWPK01000030">
    <property type="protein sequence ID" value="KAA5610608.1"/>
    <property type="molecule type" value="Genomic_DNA"/>
</dbReference>
<dbReference type="AlphaFoldDB" id="A0A5M6ISR6"/>
<feature type="domain" description="Multidrug resistance protein MdtA-like barrel-sandwich hybrid" evidence="5">
    <location>
        <begin position="117"/>
        <end position="243"/>
    </location>
</feature>
<dbReference type="PANTHER" id="PTHR30469">
    <property type="entry name" value="MULTIDRUG RESISTANCE PROTEIN MDTA"/>
    <property type="match status" value="1"/>
</dbReference>
<dbReference type="Pfam" id="PF25954">
    <property type="entry name" value="Beta-barrel_RND_2"/>
    <property type="match status" value="1"/>
</dbReference>
<organism evidence="8 9">
    <name type="scientific">Rhodovastum atsumiense</name>
    <dbReference type="NCBI Taxonomy" id="504468"/>
    <lineage>
        <taxon>Bacteria</taxon>
        <taxon>Pseudomonadati</taxon>
        <taxon>Pseudomonadota</taxon>
        <taxon>Alphaproteobacteria</taxon>
        <taxon>Acetobacterales</taxon>
        <taxon>Acetobacteraceae</taxon>
        <taxon>Rhodovastum</taxon>
    </lineage>
</organism>
<dbReference type="GO" id="GO:0015562">
    <property type="term" value="F:efflux transmembrane transporter activity"/>
    <property type="evidence" value="ECO:0007669"/>
    <property type="project" value="TreeGrafter"/>
</dbReference>
<keyword evidence="3" id="KW-1133">Transmembrane helix</keyword>
<evidence type="ECO:0000256" key="3">
    <source>
        <dbReference type="SAM" id="Phobius"/>
    </source>
</evidence>
<dbReference type="Gene3D" id="2.40.420.20">
    <property type="match status" value="1"/>
</dbReference>
<dbReference type="GO" id="GO:1990281">
    <property type="term" value="C:efflux pump complex"/>
    <property type="evidence" value="ECO:0007669"/>
    <property type="project" value="TreeGrafter"/>
</dbReference>
<feature type="transmembrane region" description="Helical" evidence="3">
    <location>
        <begin position="34"/>
        <end position="54"/>
    </location>
</feature>
<comment type="similarity">
    <text evidence="1">Belongs to the membrane fusion protein (MFP) (TC 8.A.1) family.</text>
</comment>
<dbReference type="PRINTS" id="PR01490">
    <property type="entry name" value="RTXTOXIND"/>
</dbReference>
<dbReference type="Gene3D" id="2.40.50.100">
    <property type="match status" value="1"/>
</dbReference>
<keyword evidence="2" id="KW-0175">Coiled coil</keyword>
<keyword evidence="9" id="KW-1185">Reference proteome</keyword>
<evidence type="ECO:0000259" key="5">
    <source>
        <dbReference type="Pfam" id="PF25917"/>
    </source>
</evidence>
<evidence type="ECO:0000259" key="6">
    <source>
        <dbReference type="Pfam" id="PF25954"/>
    </source>
</evidence>
<proteinExistence type="inferred from homology"/>
<dbReference type="NCBIfam" id="TIGR01730">
    <property type="entry name" value="RND_mfp"/>
    <property type="match status" value="1"/>
</dbReference>